<dbReference type="Gene3D" id="3.90.79.10">
    <property type="entry name" value="Nucleoside Triphosphate Pyrophosphohydrolase"/>
    <property type="match status" value="1"/>
</dbReference>
<reference evidence="7 8" key="1">
    <citation type="submission" date="2017-09" db="EMBL/GenBank/DDBJ databases">
        <title>Depth-based differentiation of microbial function through sediment-hosted aquifers and enrichment of novel symbionts in the deep terrestrial subsurface.</title>
        <authorList>
            <person name="Probst A.J."/>
            <person name="Ladd B."/>
            <person name="Jarett J.K."/>
            <person name="Geller-Mcgrath D.E."/>
            <person name="Sieber C.M."/>
            <person name="Emerson J.B."/>
            <person name="Anantharaman K."/>
            <person name="Thomas B.C."/>
            <person name="Malmstrom R."/>
            <person name="Stieglmeier M."/>
            <person name="Klingl A."/>
            <person name="Woyke T."/>
            <person name="Ryan C.M."/>
            <person name="Banfield J.F."/>
        </authorList>
    </citation>
    <scope>NUCLEOTIDE SEQUENCE [LARGE SCALE GENOMIC DNA]</scope>
    <source>
        <strain evidence="7">CG11_big_fil_rev_8_21_14_0_20_40_12</strain>
    </source>
</reference>
<dbReference type="CDD" id="cd02885">
    <property type="entry name" value="NUDIX_IPP_Isomerase"/>
    <property type="match status" value="1"/>
</dbReference>
<evidence type="ECO:0000256" key="1">
    <source>
        <dbReference type="ARBA" id="ARBA00004826"/>
    </source>
</evidence>
<sequence length="175" mass="20742">MSDQNLILVDEKNNPSGKYAPKRLCHSGKGLTHLAFTLLILNNKNEVLLQDRKHLLWDHFWDLTNSHPLHLDDHDEDINEAVNRCLQKEWGISLPVKELYSFQYFAEHKNNFCENEYCAFLLGKYDGEVYPSDEVAYGYKWMDLTDLKKDIKIHPEFYTPWLIRGVLKLEKRKLF</sequence>
<dbReference type="InterPro" id="IPR000086">
    <property type="entry name" value="NUDIX_hydrolase_dom"/>
</dbReference>
<evidence type="ECO:0000256" key="3">
    <source>
        <dbReference type="ARBA" id="ARBA00012057"/>
    </source>
</evidence>
<gene>
    <name evidence="7" type="ORF">COV89_02400</name>
</gene>
<protein>
    <recommendedName>
        <fullName evidence="3">isopentenyl-diphosphate Delta-isomerase</fullName>
        <ecNumber evidence="3">5.3.3.2</ecNumber>
    </recommendedName>
</protein>
<name>A0A2H0KFN7_9BACT</name>
<dbReference type="InterPro" id="IPR015797">
    <property type="entry name" value="NUDIX_hydrolase-like_dom_sf"/>
</dbReference>
<dbReference type="GO" id="GO:0009240">
    <property type="term" value="P:isopentenyl diphosphate biosynthetic process"/>
    <property type="evidence" value="ECO:0007669"/>
    <property type="project" value="TreeGrafter"/>
</dbReference>
<evidence type="ECO:0000313" key="7">
    <source>
        <dbReference type="EMBL" id="PIQ70070.1"/>
    </source>
</evidence>
<comment type="pathway">
    <text evidence="1">Isoprenoid biosynthesis; dimethylallyl diphosphate biosynthesis; dimethylallyl diphosphate from isopentenyl diphosphate: step 1/1.</text>
</comment>
<dbReference type="EMBL" id="PCVI01000038">
    <property type="protein sequence ID" value="PIQ70070.1"/>
    <property type="molecule type" value="Genomic_DNA"/>
</dbReference>
<dbReference type="SUPFAM" id="SSF55811">
    <property type="entry name" value="Nudix"/>
    <property type="match status" value="1"/>
</dbReference>
<dbReference type="PROSITE" id="PS51462">
    <property type="entry name" value="NUDIX"/>
    <property type="match status" value="1"/>
</dbReference>
<evidence type="ECO:0000256" key="4">
    <source>
        <dbReference type="ARBA" id="ARBA00023229"/>
    </source>
</evidence>
<feature type="domain" description="Nudix hydrolase" evidence="6">
    <location>
        <begin position="31"/>
        <end position="164"/>
    </location>
</feature>
<dbReference type="InterPro" id="IPR011876">
    <property type="entry name" value="IsopentenylPP_isomerase_typ1"/>
</dbReference>
<dbReference type="PANTHER" id="PTHR10885:SF0">
    <property type="entry name" value="ISOPENTENYL-DIPHOSPHATE DELTA-ISOMERASE"/>
    <property type="match status" value="1"/>
</dbReference>
<accession>A0A2H0KFN7</accession>
<evidence type="ECO:0000256" key="5">
    <source>
        <dbReference type="ARBA" id="ARBA00023235"/>
    </source>
</evidence>
<dbReference type="EC" id="5.3.3.2" evidence="3"/>
<evidence type="ECO:0000256" key="2">
    <source>
        <dbReference type="ARBA" id="ARBA00007579"/>
    </source>
</evidence>
<dbReference type="Pfam" id="PF00293">
    <property type="entry name" value="NUDIX"/>
    <property type="match status" value="1"/>
</dbReference>
<dbReference type="PANTHER" id="PTHR10885">
    <property type="entry name" value="ISOPENTENYL-DIPHOSPHATE DELTA-ISOMERASE"/>
    <property type="match status" value="1"/>
</dbReference>
<evidence type="ECO:0000313" key="8">
    <source>
        <dbReference type="Proteomes" id="UP000231371"/>
    </source>
</evidence>
<comment type="caution">
    <text evidence="7">The sequence shown here is derived from an EMBL/GenBank/DDBJ whole genome shotgun (WGS) entry which is preliminary data.</text>
</comment>
<evidence type="ECO:0000259" key="6">
    <source>
        <dbReference type="PROSITE" id="PS51462"/>
    </source>
</evidence>
<keyword evidence="5 7" id="KW-0413">Isomerase</keyword>
<dbReference type="GO" id="GO:0004452">
    <property type="term" value="F:isopentenyl-diphosphate delta-isomerase activity"/>
    <property type="evidence" value="ECO:0007669"/>
    <property type="project" value="UniProtKB-EC"/>
</dbReference>
<keyword evidence="4" id="KW-0414">Isoprene biosynthesis</keyword>
<dbReference type="Proteomes" id="UP000231371">
    <property type="component" value="Unassembled WGS sequence"/>
</dbReference>
<dbReference type="AlphaFoldDB" id="A0A2H0KFN7"/>
<dbReference type="GO" id="GO:0005737">
    <property type="term" value="C:cytoplasm"/>
    <property type="evidence" value="ECO:0007669"/>
    <property type="project" value="TreeGrafter"/>
</dbReference>
<comment type="similarity">
    <text evidence="2">Belongs to the IPP isomerase type 1 family.</text>
</comment>
<proteinExistence type="inferred from homology"/>
<organism evidence="7 8">
    <name type="scientific">Candidatus Shapirobacteria bacterium CG11_big_fil_rev_8_21_14_0_20_40_12</name>
    <dbReference type="NCBI Taxonomy" id="1974889"/>
    <lineage>
        <taxon>Bacteria</taxon>
        <taxon>Candidatus Shapironibacteriota</taxon>
    </lineage>
</organism>